<keyword evidence="1" id="KW-0812">Transmembrane</keyword>
<dbReference type="HOGENOM" id="CLU_221091_0_0_11"/>
<dbReference type="AlphaFoldDB" id="W5THH9"/>
<gene>
    <name evidence="2" type="ORF">NONO_c40260</name>
</gene>
<dbReference type="KEGG" id="nno:NONO_c40260"/>
<sequence length="32" mass="3640">MTGLEQGIIVAVIALTLFGVSKYIQYRRKKSR</sequence>
<name>W5THH9_9NOCA</name>
<dbReference type="EMBL" id="CP006850">
    <property type="protein sequence ID" value="AHH18810.1"/>
    <property type="molecule type" value="Genomic_DNA"/>
</dbReference>
<organism evidence="2 3">
    <name type="scientific">Nocardia nova SH22a</name>
    <dbReference type="NCBI Taxonomy" id="1415166"/>
    <lineage>
        <taxon>Bacteria</taxon>
        <taxon>Bacillati</taxon>
        <taxon>Actinomycetota</taxon>
        <taxon>Actinomycetes</taxon>
        <taxon>Mycobacteriales</taxon>
        <taxon>Nocardiaceae</taxon>
        <taxon>Nocardia</taxon>
    </lineage>
</organism>
<evidence type="ECO:0000256" key="1">
    <source>
        <dbReference type="SAM" id="Phobius"/>
    </source>
</evidence>
<evidence type="ECO:0000313" key="2">
    <source>
        <dbReference type="EMBL" id="AHH18810.1"/>
    </source>
</evidence>
<proteinExistence type="predicted"/>
<keyword evidence="1" id="KW-0472">Membrane</keyword>
<accession>W5THH9</accession>
<protein>
    <submittedName>
        <fullName evidence="2">Uncharacterized protein</fullName>
    </submittedName>
</protein>
<dbReference type="Proteomes" id="UP000019150">
    <property type="component" value="Chromosome"/>
</dbReference>
<keyword evidence="1" id="KW-1133">Transmembrane helix</keyword>
<keyword evidence="3" id="KW-1185">Reference proteome</keyword>
<evidence type="ECO:0000313" key="3">
    <source>
        <dbReference type="Proteomes" id="UP000019150"/>
    </source>
</evidence>
<reference evidence="2 3" key="1">
    <citation type="journal article" date="2014" name="Appl. Environ. Microbiol.">
        <title>Insights into the Microbial Degradation of Rubber and Gutta-Percha by Analysis of the Complete Genome of Nocardia nova SH22a.</title>
        <authorList>
            <person name="Luo Q."/>
            <person name="Hiessl S."/>
            <person name="Poehlein A."/>
            <person name="Daniel R."/>
            <person name="Steinbuchel A."/>
        </authorList>
    </citation>
    <scope>NUCLEOTIDE SEQUENCE [LARGE SCALE GENOMIC DNA]</scope>
    <source>
        <strain evidence="2">SH22a</strain>
    </source>
</reference>
<feature type="transmembrane region" description="Helical" evidence="1">
    <location>
        <begin position="6"/>
        <end position="24"/>
    </location>
</feature>